<organism evidence="2 3">
    <name type="scientific">Acidobacterium capsulatum (strain ATCC 51196 / DSM 11244 / BCRC 80197 / JCM 7670 / NBRC 15755 / NCIMB 13165 / 161)</name>
    <dbReference type="NCBI Taxonomy" id="240015"/>
    <lineage>
        <taxon>Bacteria</taxon>
        <taxon>Pseudomonadati</taxon>
        <taxon>Acidobacteriota</taxon>
        <taxon>Terriglobia</taxon>
        <taxon>Terriglobales</taxon>
        <taxon>Acidobacteriaceae</taxon>
        <taxon>Acidobacterium</taxon>
    </lineage>
</organism>
<dbReference type="Pfam" id="PF09413">
    <property type="entry name" value="DUF2007"/>
    <property type="match status" value="1"/>
</dbReference>
<dbReference type="HOGENOM" id="CLU_1954832_0_0_0"/>
<dbReference type="InterPro" id="IPR011322">
    <property type="entry name" value="N-reg_PII-like_a/b"/>
</dbReference>
<evidence type="ECO:0000259" key="1">
    <source>
        <dbReference type="Pfam" id="PF09413"/>
    </source>
</evidence>
<reference evidence="2 3" key="1">
    <citation type="journal article" date="2009" name="Appl. Environ. Microbiol.">
        <title>Three genomes from the phylum Acidobacteria provide insight into the lifestyles of these microorganisms in soils.</title>
        <authorList>
            <person name="Ward N.L."/>
            <person name="Challacombe J.F."/>
            <person name="Janssen P.H."/>
            <person name="Henrissat B."/>
            <person name="Coutinho P.M."/>
            <person name="Wu M."/>
            <person name="Xie G."/>
            <person name="Haft D.H."/>
            <person name="Sait M."/>
            <person name="Badger J."/>
            <person name="Barabote R.D."/>
            <person name="Bradley B."/>
            <person name="Brettin T.S."/>
            <person name="Brinkac L.M."/>
            <person name="Bruce D."/>
            <person name="Creasy T."/>
            <person name="Daugherty S.C."/>
            <person name="Davidsen T.M."/>
            <person name="DeBoy R.T."/>
            <person name="Detter J.C."/>
            <person name="Dodson R.J."/>
            <person name="Durkin A.S."/>
            <person name="Ganapathy A."/>
            <person name="Gwinn-Giglio M."/>
            <person name="Han C.S."/>
            <person name="Khouri H."/>
            <person name="Kiss H."/>
            <person name="Kothari S.P."/>
            <person name="Madupu R."/>
            <person name="Nelson K.E."/>
            <person name="Nelson W.C."/>
            <person name="Paulsen I."/>
            <person name="Penn K."/>
            <person name="Ren Q."/>
            <person name="Rosovitz M.J."/>
            <person name="Selengut J.D."/>
            <person name="Shrivastava S."/>
            <person name="Sullivan S.A."/>
            <person name="Tapia R."/>
            <person name="Thompson L.S."/>
            <person name="Watkins K.L."/>
            <person name="Yang Q."/>
            <person name="Yu C."/>
            <person name="Zafar N."/>
            <person name="Zhou L."/>
            <person name="Kuske C.R."/>
        </authorList>
    </citation>
    <scope>NUCLEOTIDE SEQUENCE [LARGE SCALE GENOMIC DNA]</scope>
    <source>
        <strain evidence="3">ATCC 51196 / DSM 11244 / BCRC 80197 / JCM 7670 / NBRC 15755 / NCIMB 13165 / 161</strain>
    </source>
</reference>
<evidence type="ECO:0000313" key="2">
    <source>
        <dbReference type="EMBL" id="ACO33407.1"/>
    </source>
</evidence>
<accession>C1F1F3</accession>
<dbReference type="InParanoid" id="C1F1F3"/>
<dbReference type="AlphaFoldDB" id="C1F1F3"/>
<protein>
    <recommendedName>
        <fullName evidence="1">DUF2007 domain-containing protein</fullName>
    </recommendedName>
</protein>
<name>C1F1F3_ACIC5</name>
<dbReference type="SUPFAM" id="SSF54913">
    <property type="entry name" value="GlnB-like"/>
    <property type="match status" value="1"/>
</dbReference>
<keyword evidence="3" id="KW-1185">Reference proteome</keyword>
<dbReference type="Proteomes" id="UP000002207">
    <property type="component" value="Chromosome"/>
</dbReference>
<proteinExistence type="predicted"/>
<feature type="domain" description="DUF2007" evidence="1">
    <location>
        <begin position="54"/>
        <end position="113"/>
    </location>
</feature>
<dbReference type="EMBL" id="CP001472">
    <property type="protein sequence ID" value="ACO33407.1"/>
    <property type="molecule type" value="Genomic_DNA"/>
</dbReference>
<dbReference type="KEGG" id="aca:ACP_2460"/>
<dbReference type="Gene3D" id="3.30.70.790">
    <property type="entry name" value="UreE, C-terminal domain"/>
    <property type="match status" value="1"/>
</dbReference>
<evidence type="ECO:0000313" key="3">
    <source>
        <dbReference type="Proteomes" id="UP000002207"/>
    </source>
</evidence>
<dbReference type="InterPro" id="IPR018551">
    <property type="entry name" value="DUF2007"/>
</dbReference>
<dbReference type="eggNOG" id="ENOG502ZS45">
    <property type="taxonomic scope" value="Bacteria"/>
</dbReference>
<dbReference type="STRING" id="240015.ACP_2460"/>
<gene>
    <name evidence="2" type="ordered locus">ACP_2460</name>
</gene>
<sequence length="128" mass="13766">MRAGIARDQCEAPWSPYGGGFVKQGLLILSFRHPIDVCFQSEEGKDIKMADDIVTIAEFNEPLEAEMARLRLQSAGIEVFLSGENARIMEPGLGPLQLQVPAADAEDARAILNDPGAANEAEAAEQQG</sequence>